<comment type="caution">
    <text evidence="2">The sequence shown here is derived from an EMBL/GenBank/DDBJ whole genome shotgun (WGS) entry which is preliminary data.</text>
</comment>
<dbReference type="CDD" id="cd00158">
    <property type="entry name" value="RHOD"/>
    <property type="match status" value="1"/>
</dbReference>
<organism evidence="2 3">
    <name type="scientific">Flavobacterium alvei</name>
    <dbReference type="NCBI Taxonomy" id="2080416"/>
    <lineage>
        <taxon>Bacteria</taxon>
        <taxon>Pseudomonadati</taxon>
        <taxon>Bacteroidota</taxon>
        <taxon>Flavobacteriia</taxon>
        <taxon>Flavobacteriales</taxon>
        <taxon>Flavobacteriaceae</taxon>
        <taxon>Flavobacterium</taxon>
    </lineage>
</organism>
<dbReference type="InterPro" id="IPR036873">
    <property type="entry name" value="Rhodanese-like_dom_sf"/>
</dbReference>
<evidence type="ECO:0000313" key="3">
    <source>
        <dbReference type="Proteomes" id="UP000237310"/>
    </source>
</evidence>
<dbReference type="Pfam" id="PF00581">
    <property type="entry name" value="Rhodanese"/>
    <property type="match status" value="1"/>
</dbReference>
<feature type="domain" description="Rhodanese" evidence="1">
    <location>
        <begin position="74"/>
        <end position="165"/>
    </location>
</feature>
<reference evidence="2 3" key="1">
    <citation type="submission" date="2018-01" db="EMBL/GenBank/DDBJ databases">
        <authorList>
            <person name="Gaut B.S."/>
            <person name="Morton B.R."/>
            <person name="Clegg M.T."/>
            <person name="Duvall M.R."/>
        </authorList>
    </citation>
    <scope>NUCLEOTIDE SEQUENCE [LARGE SCALE GENOMIC DNA]</scope>
    <source>
        <strain evidence="2 3">HR-AY</strain>
    </source>
</reference>
<dbReference type="OrthoDB" id="1178009at2"/>
<keyword evidence="3" id="KW-1185">Reference proteome</keyword>
<evidence type="ECO:0000259" key="1">
    <source>
        <dbReference type="PROSITE" id="PS50206"/>
    </source>
</evidence>
<proteinExistence type="predicted"/>
<dbReference type="EMBL" id="PQVG01000010">
    <property type="protein sequence ID" value="POY36841.1"/>
    <property type="molecule type" value="Genomic_DNA"/>
</dbReference>
<gene>
    <name evidence="2" type="ORF">C3L50_14920</name>
</gene>
<name>A0A2S5A2N6_9FLAO</name>
<accession>A0A2S5A2N6</accession>
<sequence>MKKRYIFLAIVPIVLSLVLAFLPDKSNSIDAKRNQKILKSAKYTGVTPNNLLLESVNSNRFIQPDELAKVIIGQDPSYLLVDLRDAVQYEKFTLPGAINIPYEEILTKENQAVFDSEAYNVVLFSNGTIVPDQVWMILRRAGIKNLKVLNGGVNQFYQLYLNPPKPLETDSEEAFENYSYRKAVGAHLGLPNPDEFIPKGRENVQSSTIATGLKPVVKPAVKAAPKVVVPKKAEGGDEGC</sequence>
<dbReference type="InterPro" id="IPR001763">
    <property type="entry name" value="Rhodanese-like_dom"/>
</dbReference>
<dbReference type="AlphaFoldDB" id="A0A2S5A2N6"/>
<protein>
    <recommendedName>
        <fullName evidence="1">Rhodanese domain-containing protein</fullName>
    </recommendedName>
</protein>
<evidence type="ECO:0000313" key="2">
    <source>
        <dbReference type="EMBL" id="POY36841.1"/>
    </source>
</evidence>
<dbReference type="PROSITE" id="PS50206">
    <property type="entry name" value="RHODANESE_3"/>
    <property type="match status" value="1"/>
</dbReference>
<dbReference type="SUPFAM" id="SSF52821">
    <property type="entry name" value="Rhodanese/Cell cycle control phosphatase"/>
    <property type="match status" value="1"/>
</dbReference>
<dbReference type="SMART" id="SM00450">
    <property type="entry name" value="RHOD"/>
    <property type="match status" value="1"/>
</dbReference>
<dbReference type="Proteomes" id="UP000237310">
    <property type="component" value="Unassembled WGS sequence"/>
</dbReference>
<dbReference type="Gene3D" id="3.40.250.10">
    <property type="entry name" value="Rhodanese-like domain"/>
    <property type="match status" value="1"/>
</dbReference>
<dbReference type="RefSeq" id="WP_103806988.1">
    <property type="nucleotide sequence ID" value="NZ_PQVG01000010.1"/>
</dbReference>